<organism evidence="1 2">
    <name type="scientific">Saccharothrix longispora</name>
    <dbReference type="NCBI Taxonomy" id="33920"/>
    <lineage>
        <taxon>Bacteria</taxon>
        <taxon>Bacillati</taxon>
        <taxon>Actinomycetota</taxon>
        <taxon>Actinomycetes</taxon>
        <taxon>Pseudonocardiales</taxon>
        <taxon>Pseudonocardiaceae</taxon>
        <taxon>Saccharothrix</taxon>
    </lineage>
</organism>
<sequence>MKRYWIELRSRVHTGSGDVDVDVLETHLEELMDVLMDEPGAIDPDLTATLTTGQVIISMAIDAESDGQALERALVIARSAVHKTGGFTPKWIQAPEGQVGFDEGFDASVRLADFSAC</sequence>
<comment type="caution">
    <text evidence="1">The sequence shown here is derived from an EMBL/GenBank/DDBJ whole genome shotgun (WGS) entry which is preliminary data.</text>
</comment>
<gene>
    <name evidence="1" type="ORF">J2S66_006942</name>
</gene>
<name>A0ABU1Q7S2_9PSEU</name>
<reference evidence="1 2" key="1">
    <citation type="submission" date="2023-07" db="EMBL/GenBank/DDBJ databases">
        <title>Sequencing the genomes of 1000 actinobacteria strains.</title>
        <authorList>
            <person name="Klenk H.-P."/>
        </authorList>
    </citation>
    <scope>NUCLEOTIDE SEQUENCE [LARGE SCALE GENOMIC DNA]</scope>
    <source>
        <strain evidence="1 2">DSM 43749</strain>
    </source>
</reference>
<accession>A0ABU1Q7S2</accession>
<evidence type="ECO:0000313" key="1">
    <source>
        <dbReference type="EMBL" id="MDR6598558.1"/>
    </source>
</evidence>
<keyword evidence="2" id="KW-1185">Reference proteome</keyword>
<protein>
    <submittedName>
        <fullName evidence="1">Uncharacterized protein</fullName>
    </submittedName>
</protein>
<dbReference type="Proteomes" id="UP001268819">
    <property type="component" value="Unassembled WGS sequence"/>
</dbReference>
<dbReference type="RefSeq" id="WP_310313358.1">
    <property type="nucleotide sequence ID" value="NZ_BAAAXB010000001.1"/>
</dbReference>
<dbReference type="EMBL" id="JAVDSG010000001">
    <property type="protein sequence ID" value="MDR6598558.1"/>
    <property type="molecule type" value="Genomic_DNA"/>
</dbReference>
<evidence type="ECO:0000313" key="2">
    <source>
        <dbReference type="Proteomes" id="UP001268819"/>
    </source>
</evidence>
<proteinExistence type="predicted"/>